<reference evidence="1" key="1">
    <citation type="submission" date="2020-11" db="EMBL/GenBank/DDBJ databases">
        <authorList>
            <consortium name="DOE Joint Genome Institute"/>
            <person name="Ahrendt S."/>
            <person name="Riley R."/>
            <person name="Andreopoulos W."/>
            <person name="Labutti K."/>
            <person name="Pangilinan J."/>
            <person name="Ruiz-Duenas F.J."/>
            <person name="Barrasa J.M."/>
            <person name="Sanchez-Garcia M."/>
            <person name="Camarero S."/>
            <person name="Miyauchi S."/>
            <person name="Serrano A."/>
            <person name="Linde D."/>
            <person name="Babiker R."/>
            <person name="Drula E."/>
            <person name="Ayuso-Fernandez I."/>
            <person name="Pacheco R."/>
            <person name="Padilla G."/>
            <person name="Ferreira P."/>
            <person name="Barriuso J."/>
            <person name="Kellner H."/>
            <person name="Castanera R."/>
            <person name="Alfaro M."/>
            <person name="Ramirez L."/>
            <person name="Pisabarro A.G."/>
            <person name="Kuo A."/>
            <person name="Tritt A."/>
            <person name="Lipzen A."/>
            <person name="He G."/>
            <person name="Yan M."/>
            <person name="Ng V."/>
            <person name="Cullen D."/>
            <person name="Martin F."/>
            <person name="Rosso M.-N."/>
            <person name="Henrissat B."/>
            <person name="Hibbett D."/>
            <person name="Martinez A.T."/>
            <person name="Grigoriev I.V."/>
        </authorList>
    </citation>
    <scope>NUCLEOTIDE SEQUENCE</scope>
    <source>
        <strain evidence="1">MF-IS2</strain>
    </source>
</reference>
<name>A0A9P5X0I9_9AGAR</name>
<comment type="caution">
    <text evidence="1">The sequence shown here is derived from an EMBL/GenBank/DDBJ whole genome shotgun (WGS) entry which is preliminary data.</text>
</comment>
<dbReference type="EMBL" id="MU152321">
    <property type="protein sequence ID" value="KAF9440701.1"/>
    <property type="molecule type" value="Genomic_DNA"/>
</dbReference>
<dbReference type="OrthoDB" id="3353107at2759"/>
<sequence>WKGYFLQLGRLHCLDQQNPIHLLHSLFLGSINNDCMDFQSTLNFHLILGGGHNMSPMVHPKIVSLL</sequence>
<evidence type="ECO:0000313" key="1">
    <source>
        <dbReference type="EMBL" id="KAF9440701.1"/>
    </source>
</evidence>
<dbReference type="Proteomes" id="UP000807342">
    <property type="component" value="Unassembled WGS sequence"/>
</dbReference>
<keyword evidence="2" id="KW-1185">Reference proteome</keyword>
<organism evidence="1 2">
    <name type="scientific">Macrolepiota fuliginosa MF-IS2</name>
    <dbReference type="NCBI Taxonomy" id="1400762"/>
    <lineage>
        <taxon>Eukaryota</taxon>
        <taxon>Fungi</taxon>
        <taxon>Dikarya</taxon>
        <taxon>Basidiomycota</taxon>
        <taxon>Agaricomycotina</taxon>
        <taxon>Agaricomycetes</taxon>
        <taxon>Agaricomycetidae</taxon>
        <taxon>Agaricales</taxon>
        <taxon>Agaricineae</taxon>
        <taxon>Agaricaceae</taxon>
        <taxon>Macrolepiota</taxon>
    </lineage>
</organism>
<proteinExistence type="predicted"/>
<gene>
    <name evidence="1" type="ORF">P691DRAFT_686757</name>
</gene>
<accession>A0A9P5X0I9</accession>
<feature type="non-terminal residue" evidence="1">
    <location>
        <position position="1"/>
    </location>
</feature>
<evidence type="ECO:0000313" key="2">
    <source>
        <dbReference type="Proteomes" id="UP000807342"/>
    </source>
</evidence>
<dbReference type="AlphaFoldDB" id="A0A9P5X0I9"/>
<protein>
    <submittedName>
        <fullName evidence="1">Uncharacterized protein</fullName>
    </submittedName>
</protein>